<organism evidence="1 2">
    <name type="scientific">Shouchella lehensis</name>
    <dbReference type="NCBI Taxonomy" id="300825"/>
    <lineage>
        <taxon>Bacteria</taxon>
        <taxon>Bacillati</taxon>
        <taxon>Bacillota</taxon>
        <taxon>Bacilli</taxon>
        <taxon>Bacillales</taxon>
        <taxon>Bacillaceae</taxon>
        <taxon>Shouchella</taxon>
    </lineage>
</organism>
<dbReference type="RefSeq" id="WP_134260304.1">
    <property type="nucleotide sequence ID" value="NZ_LDIM01000012.1"/>
</dbReference>
<sequence length="70" mass="8211">MKLISLPIFSNADLARRWNVTSKVVHAWSKRHEDFPTPSTYVDNGKTPIYTLQDILDYEEGRKLLERYGE</sequence>
<evidence type="ECO:0008006" key="3">
    <source>
        <dbReference type="Google" id="ProtNLM"/>
    </source>
</evidence>
<reference evidence="1 2" key="1">
    <citation type="submission" date="2019-03" db="EMBL/GenBank/DDBJ databases">
        <authorList>
            <person name="Liu G."/>
        </authorList>
    </citation>
    <scope>NUCLEOTIDE SEQUENCE [LARGE SCALE GENOMIC DNA]</scope>
    <source>
        <strain evidence="1 2">DSM 19099</strain>
    </source>
</reference>
<proteinExistence type="predicted"/>
<name>A0A4Y7WDZ7_9BACI</name>
<evidence type="ECO:0000313" key="1">
    <source>
        <dbReference type="EMBL" id="TES45668.1"/>
    </source>
</evidence>
<dbReference type="Proteomes" id="UP000298210">
    <property type="component" value="Unassembled WGS sequence"/>
</dbReference>
<accession>A0A4Y7WDZ7</accession>
<evidence type="ECO:0000313" key="2">
    <source>
        <dbReference type="Proteomes" id="UP000298210"/>
    </source>
</evidence>
<comment type="caution">
    <text evidence="1">The sequence shown here is derived from an EMBL/GenBank/DDBJ whole genome shotgun (WGS) entry which is preliminary data.</text>
</comment>
<dbReference type="AlphaFoldDB" id="A0A4Y7WDZ7"/>
<dbReference type="EMBL" id="SNUX01000005">
    <property type="protein sequence ID" value="TES45668.1"/>
    <property type="molecule type" value="Genomic_DNA"/>
</dbReference>
<protein>
    <recommendedName>
        <fullName evidence="3">DNA-binding protein</fullName>
    </recommendedName>
</protein>
<gene>
    <name evidence="1" type="ORF">E2L03_20000</name>
</gene>